<dbReference type="OrthoDB" id="9934747at2"/>
<dbReference type="RefSeq" id="WP_094472199.1">
    <property type="nucleotide sequence ID" value="NZ_NOXT01000007.1"/>
</dbReference>
<organism evidence="1 2">
    <name type="scientific">Sandarakinorhabdus cyanobacteriorum</name>
    <dbReference type="NCBI Taxonomy" id="1981098"/>
    <lineage>
        <taxon>Bacteria</taxon>
        <taxon>Pseudomonadati</taxon>
        <taxon>Pseudomonadota</taxon>
        <taxon>Alphaproteobacteria</taxon>
        <taxon>Sphingomonadales</taxon>
        <taxon>Sphingosinicellaceae</taxon>
        <taxon>Sandarakinorhabdus</taxon>
    </lineage>
</organism>
<accession>A0A255Z9G7</accession>
<evidence type="ECO:0000313" key="1">
    <source>
        <dbReference type="EMBL" id="OYQ38108.1"/>
    </source>
</evidence>
<dbReference type="Proteomes" id="UP000216991">
    <property type="component" value="Unassembled WGS sequence"/>
</dbReference>
<gene>
    <name evidence="1" type="ORF">CHU93_00080</name>
</gene>
<keyword evidence="2" id="KW-1185">Reference proteome</keyword>
<comment type="caution">
    <text evidence="1">The sequence shown here is derived from an EMBL/GenBank/DDBJ whole genome shotgun (WGS) entry which is preliminary data.</text>
</comment>
<name>A0A255Z9G7_9SPHN</name>
<dbReference type="AlphaFoldDB" id="A0A255Z9G7"/>
<proteinExistence type="predicted"/>
<evidence type="ECO:0000313" key="2">
    <source>
        <dbReference type="Proteomes" id="UP000216991"/>
    </source>
</evidence>
<reference evidence="1 2" key="1">
    <citation type="submission" date="2017-07" db="EMBL/GenBank/DDBJ databases">
        <title>Sandarakinorhabdus cyanobacteriorum sp. nov., a novel bacterium isolated from cyanobacterial aggregates in a eutrophic lake.</title>
        <authorList>
            <person name="Cai H."/>
        </authorList>
    </citation>
    <scope>NUCLEOTIDE SEQUENCE [LARGE SCALE GENOMIC DNA]</scope>
    <source>
        <strain evidence="1 2">TH057</strain>
    </source>
</reference>
<dbReference type="EMBL" id="NOXT01000007">
    <property type="protein sequence ID" value="OYQ38108.1"/>
    <property type="molecule type" value="Genomic_DNA"/>
</dbReference>
<sequence length="142" mass="15836">MKRSSQKHPFDLFLKDLPKALDALKGQEGLKGFTTVFTGALGEIVAKDVLDLPHASDLVHEYDLASATRTVEVKATRKDKINNVNLAPKQADEVCFVRFEQRGREIWVAEVFTRPKGTSPGQRLANSWKIGGDSGREPYRVL</sequence>
<protein>
    <submittedName>
        <fullName evidence="1">Uncharacterized protein</fullName>
    </submittedName>
</protein>